<protein>
    <submittedName>
        <fullName evidence="1">Uncharacterized protein</fullName>
    </submittedName>
</protein>
<reference evidence="1 2" key="1">
    <citation type="journal article" date="2008" name="Int. J. Syst. Evol. Microbiol.">
        <title>Luteimonas marina sp. nov., isolated from seawater.</title>
        <authorList>
            <person name="Baik K.S."/>
            <person name="Park S.C."/>
            <person name="Kim M.S."/>
            <person name="Kim E.M."/>
            <person name="Park C."/>
            <person name="Chun J."/>
            <person name="Seong C.N."/>
        </authorList>
    </citation>
    <scope>NUCLEOTIDE SEQUENCE [LARGE SCALE GENOMIC DNA]</scope>
    <source>
        <strain evidence="1 2">FR1330</strain>
    </source>
</reference>
<keyword evidence="2" id="KW-1185">Reference proteome</keyword>
<dbReference type="EMBL" id="VOHK01000010">
    <property type="protein sequence ID" value="TWT17460.1"/>
    <property type="molecule type" value="Genomic_DNA"/>
</dbReference>
<evidence type="ECO:0000313" key="2">
    <source>
        <dbReference type="Proteomes" id="UP000319980"/>
    </source>
</evidence>
<dbReference type="OrthoDB" id="6188149at2"/>
<name>A0A5C5TWA6_9GAMM</name>
<gene>
    <name evidence="1" type="ORF">FQY83_16960</name>
</gene>
<dbReference type="AlphaFoldDB" id="A0A5C5TWA6"/>
<sequence length="251" mass="27427">MKSIDDSRLRMSIAVALIGMLAMHEAVAGPWEVGGLGIDKTRKVKIEAALRDNGESKAWAWPVFGYAHPLSERTSVEVGYGYGMIEHASYRSHGGRDLDLKLKYQIATQSADRLAWLFEPKLSVPVGDEASGIGRGKYVVELPIRAGKKTGRVTYTAELRYTHVFGASSTQQLVGVGGLVEFEPTERWVVGMDVFADAPAGGNQGVHSRANLAGKWRPNAVFEVQALIGRTLSNERGPSQTSYKLVLEHKF</sequence>
<dbReference type="Proteomes" id="UP000319980">
    <property type="component" value="Unassembled WGS sequence"/>
</dbReference>
<organism evidence="1 2">
    <name type="scientific">Luteimonas marina</name>
    <dbReference type="NCBI Taxonomy" id="488485"/>
    <lineage>
        <taxon>Bacteria</taxon>
        <taxon>Pseudomonadati</taxon>
        <taxon>Pseudomonadota</taxon>
        <taxon>Gammaproteobacteria</taxon>
        <taxon>Lysobacterales</taxon>
        <taxon>Lysobacteraceae</taxon>
        <taxon>Luteimonas</taxon>
    </lineage>
</organism>
<evidence type="ECO:0000313" key="1">
    <source>
        <dbReference type="EMBL" id="TWT17460.1"/>
    </source>
</evidence>
<accession>A0A5C5TWA6</accession>
<dbReference type="RefSeq" id="WP_146389334.1">
    <property type="nucleotide sequence ID" value="NZ_VOHK01000010.1"/>
</dbReference>
<proteinExistence type="predicted"/>
<comment type="caution">
    <text evidence="1">The sequence shown here is derived from an EMBL/GenBank/DDBJ whole genome shotgun (WGS) entry which is preliminary data.</text>
</comment>